<comment type="caution">
    <text evidence="2">The sequence shown here is derived from an EMBL/GenBank/DDBJ whole genome shotgun (WGS) entry which is preliminary data.</text>
</comment>
<keyword evidence="3" id="KW-1185">Reference proteome</keyword>
<accession>A0A7W7K194</accession>
<evidence type="ECO:0000313" key="2">
    <source>
        <dbReference type="EMBL" id="MBB4838857.1"/>
    </source>
</evidence>
<dbReference type="AlphaFoldDB" id="A0A7W7K194"/>
<dbReference type="Proteomes" id="UP000575241">
    <property type="component" value="Unassembled WGS sequence"/>
</dbReference>
<dbReference type="EMBL" id="JACHLN010000002">
    <property type="protein sequence ID" value="MBB4838857.1"/>
    <property type="molecule type" value="Genomic_DNA"/>
</dbReference>
<protein>
    <submittedName>
        <fullName evidence="2">Uncharacterized protein</fullName>
    </submittedName>
</protein>
<evidence type="ECO:0000313" key="3">
    <source>
        <dbReference type="Proteomes" id="UP000575241"/>
    </source>
</evidence>
<evidence type="ECO:0000256" key="1">
    <source>
        <dbReference type="SAM" id="Phobius"/>
    </source>
</evidence>
<name>A0A7W7K194_9SPHN</name>
<proteinExistence type="predicted"/>
<feature type="transmembrane region" description="Helical" evidence="1">
    <location>
        <begin position="36"/>
        <end position="56"/>
    </location>
</feature>
<feature type="transmembrane region" description="Helical" evidence="1">
    <location>
        <begin position="7"/>
        <end position="30"/>
    </location>
</feature>
<reference evidence="2 3" key="1">
    <citation type="submission" date="2020-08" db="EMBL/GenBank/DDBJ databases">
        <title>Functional genomics of gut bacteria from endangered species of beetles.</title>
        <authorList>
            <person name="Carlos-Shanley C."/>
        </authorList>
    </citation>
    <scope>NUCLEOTIDE SEQUENCE [LARGE SCALE GENOMIC DNA]</scope>
    <source>
        <strain evidence="2 3">S00224</strain>
    </source>
</reference>
<keyword evidence="1" id="KW-0812">Transmembrane</keyword>
<keyword evidence="1" id="KW-1133">Transmembrane helix</keyword>
<gene>
    <name evidence="2" type="ORF">HNP52_001926</name>
</gene>
<dbReference type="RefSeq" id="WP_184166041.1">
    <property type="nucleotide sequence ID" value="NZ_JACHLN010000002.1"/>
</dbReference>
<organism evidence="2 3">
    <name type="scientific">Sphingomonas kyeonggiensis</name>
    <dbReference type="NCBI Taxonomy" id="1268553"/>
    <lineage>
        <taxon>Bacteria</taxon>
        <taxon>Pseudomonadati</taxon>
        <taxon>Pseudomonadota</taxon>
        <taxon>Alphaproteobacteria</taxon>
        <taxon>Sphingomonadales</taxon>
        <taxon>Sphingomonadaceae</taxon>
        <taxon>Sphingomonas</taxon>
    </lineage>
</organism>
<keyword evidence="1" id="KW-0472">Membrane</keyword>
<sequence length="63" mass="6359">MSRRVARIAFIITLVAMGIVLGIVIGLPLLGWGGGMGAVLGTAALLTAGTMFDRLFPCAGAAK</sequence>